<keyword evidence="2" id="KW-1185">Reference proteome</keyword>
<evidence type="ECO:0000313" key="2">
    <source>
        <dbReference type="Proteomes" id="UP000789702"/>
    </source>
</evidence>
<dbReference type="Proteomes" id="UP000789702">
    <property type="component" value="Unassembled WGS sequence"/>
</dbReference>
<dbReference type="EMBL" id="CAJVPU010025500">
    <property type="protein sequence ID" value="CAG8696440.1"/>
    <property type="molecule type" value="Genomic_DNA"/>
</dbReference>
<feature type="non-terminal residue" evidence="1">
    <location>
        <position position="117"/>
    </location>
</feature>
<gene>
    <name evidence="1" type="ORF">DHETER_LOCUS11530</name>
</gene>
<accession>A0ACA9P7P7</accession>
<reference evidence="1" key="1">
    <citation type="submission" date="2021-06" db="EMBL/GenBank/DDBJ databases">
        <authorList>
            <person name="Kallberg Y."/>
            <person name="Tangrot J."/>
            <person name="Rosling A."/>
        </authorList>
    </citation>
    <scope>NUCLEOTIDE SEQUENCE</scope>
    <source>
        <strain evidence="1">IL203A</strain>
    </source>
</reference>
<sequence length="117" mass="13912">ANENSIDQIKRELIQYFQNKEQQIIENDLFRPSELPKTRHTTSIINSVTPHKFDNRHNIGVEDQKTTRNEVNRQVSNLNEKSGENVPPSRRRKIKNSALKDLFNEQEINWNRKEFVK</sequence>
<protein>
    <submittedName>
        <fullName evidence="1">16883_t:CDS:1</fullName>
    </submittedName>
</protein>
<organism evidence="1 2">
    <name type="scientific">Dentiscutata heterogama</name>
    <dbReference type="NCBI Taxonomy" id="1316150"/>
    <lineage>
        <taxon>Eukaryota</taxon>
        <taxon>Fungi</taxon>
        <taxon>Fungi incertae sedis</taxon>
        <taxon>Mucoromycota</taxon>
        <taxon>Glomeromycotina</taxon>
        <taxon>Glomeromycetes</taxon>
        <taxon>Diversisporales</taxon>
        <taxon>Gigasporaceae</taxon>
        <taxon>Dentiscutata</taxon>
    </lineage>
</organism>
<comment type="caution">
    <text evidence="1">The sequence shown here is derived from an EMBL/GenBank/DDBJ whole genome shotgun (WGS) entry which is preliminary data.</text>
</comment>
<feature type="non-terminal residue" evidence="1">
    <location>
        <position position="1"/>
    </location>
</feature>
<proteinExistence type="predicted"/>
<name>A0ACA9P7P7_9GLOM</name>
<evidence type="ECO:0000313" key="1">
    <source>
        <dbReference type="EMBL" id="CAG8696440.1"/>
    </source>
</evidence>